<dbReference type="InterPro" id="IPR036977">
    <property type="entry name" value="DNA_primase_Znf_CHC2"/>
</dbReference>
<gene>
    <name evidence="11" type="ORF">GS397_00785</name>
</gene>
<dbReference type="AlphaFoldDB" id="A0A6P1GPL9"/>
<name>A0A6P1GPL9_SPHYA</name>
<keyword evidence="5" id="KW-0235">DNA replication</keyword>
<dbReference type="Gene3D" id="3.90.580.10">
    <property type="entry name" value="Zinc finger, CHC2-type domain"/>
    <property type="match status" value="1"/>
</dbReference>
<evidence type="ECO:0000256" key="5">
    <source>
        <dbReference type="ARBA" id="ARBA00022705"/>
    </source>
</evidence>
<dbReference type="InterPro" id="IPR034154">
    <property type="entry name" value="TOPRIM_DnaG/twinkle"/>
</dbReference>
<dbReference type="InterPro" id="IPR002694">
    <property type="entry name" value="Znf_CHC2"/>
</dbReference>
<organism evidence="11 12">
    <name type="scientific">Sphingobium yanoikuyae</name>
    <name type="common">Sphingomonas yanoikuyae</name>
    <dbReference type="NCBI Taxonomy" id="13690"/>
    <lineage>
        <taxon>Bacteria</taxon>
        <taxon>Pseudomonadati</taxon>
        <taxon>Pseudomonadota</taxon>
        <taxon>Alphaproteobacteria</taxon>
        <taxon>Sphingomonadales</taxon>
        <taxon>Sphingomonadaceae</taxon>
        <taxon>Sphingobium</taxon>
    </lineage>
</organism>
<evidence type="ECO:0000256" key="3">
    <source>
        <dbReference type="ARBA" id="ARBA00022679"/>
    </source>
</evidence>
<evidence type="ECO:0000256" key="8">
    <source>
        <dbReference type="ARBA" id="ARBA00022833"/>
    </source>
</evidence>
<dbReference type="Pfam" id="PF13362">
    <property type="entry name" value="Toprim_3"/>
    <property type="match status" value="1"/>
</dbReference>
<dbReference type="SUPFAM" id="SSF57783">
    <property type="entry name" value="Zinc beta-ribbon"/>
    <property type="match status" value="1"/>
</dbReference>
<dbReference type="InterPro" id="IPR055570">
    <property type="entry name" value="DUF7146"/>
</dbReference>
<dbReference type="Pfam" id="PF01807">
    <property type="entry name" value="Zn_ribbon_DnaG"/>
    <property type="match status" value="1"/>
</dbReference>
<evidence type="ECO:0000256" key="1">
    <source>
        <dbReference type="ARBA" id="ARBA00022478"/>
    </source>
</evidence>
<keyword evidence="1" id="KW-0240">DNA-directed RNA polymerase</keyword>
<dbReference type="InterPro" id="IPR050219">
    <property type="entry name" value="DnaG_primase"/>
</dbReference>
<dbReference type="Pfam" id="PF23639">
    <property type="entry name" value="DUF7146"/>
    <property type="match status" value="1"/>
</dbReference>
<dbReference type="GO" id="GO:0005737">
    <property type="term" value="C:cytoplasm"/>
    <property type="evidence" value="ECO:0007669"/>
    <property type="project" value="TreeGrafter"/>
</dbReference>
<accession>A0A6P1GPL9</accession>
<dbReference type="GO" id="GO:1990077">
    <property type="term" value="C:primosome complex"/>
    <property type="evidence" value="ECO:0007669"/>
    <property type="project" value="UniProtKB-KW"/>
</dbReference>
<keyword evidence="6" id="KW-0479">Metal-binding</keyword>
<dbReference type="GO" id="GO:0006269">
    <property type="term" value="P:DNA replication, synthesis of primer"/>
    <property type="evidence" value="ECO:0007669"/>
    <property type="project" value="UniProtKB-KW"/>
</dbReference>
<reference evidence="11 12" key="1">
    <citation type="submission" date="2019-12" db="EMBL/GenBank/DDBJ databases">
        <title>Functional and genomic insights into the Sphingobium yanoikuyae YC-JY1, a bacterium efficiently degrading bisphenol A.</title>
        <authorList>
            <person name="Jia Y."/>
            <person name="Li X."/>
            <person name="Wang J."/>
            <person name="Eltoukhy A."/>
            <person name="Lamraoui I."/>
            <person name="Yan Y."/>
        </authorList>
    </citation>
    <scope>NUCLEOTIDE SEQUENCE [LARGE SCALE GENOMIC DNA]</scope>
    <source>
        <strain evidence="11 12">YC-JY1</strain>
    </source>
</reference>
<evidence type="ECO:0000313" key="12">
    <source>
        <dbReference type="Proteomes" id="UP000464086"/>
    </source>
</evidence>
<dbReference type="InterPro" id="IPR006171">
    <property type="entry name" value="TOPRIM_dom"/>
</dbReference>
<keyword evidence="9" id="KW-0804">Transcription</keyword>
<dbReference type="GO" id="GO:0000428">
    <property type="term" value="C:DNA-directed RNA polymerase complex"/>
    <property type="evidence" value="ECO:0007669"/>
    <property type="project" value="UniProtKB-KW"/>
</dbReference>
<evidence type="ECO:0000256" key="6">
    <source>
        <dbReference type="ARBA" id="ARBA00022723"/>
    </source>
</evidence>
<dbReference type="Gene3D" id="3.40.1360.10">
    <property type="match status" value="1"/>
</dbReference>
<evidence type="ECO:0000256" key="4">
    <source>
        <dbReference type="ARBA" id="ARBA00022695"/>
    </source>
</evidence>
<evidence type="ECO:0000256" key="7">
    <source>
        <dbReference type="ARBA" id="ARBA00022771"/>
    </source>
</evidence>
<evidence type="ECO:0000256" key="9">
    <source>
        <dbReference type="ARBA" id="ARBA00023163"/>
    </source>
</evidence>
<keyword evidence="2" id="KW-0639">Primosome</keyword>
<proteinExistence type="predicted"/>
<dbReference type="SMART" id="SM00400">
    <property type="entry name" value="ZnF_CHCC"/>
    <property type="match status" value="1"/>
</dbReference>
<sequence length="305" mass="32362">MTDTDFNAVLARVRSENPLPGIVGKSVKLIRAGNELKGCCPFHADRSPSFTIFAGGERFHCFGCGANGDVLDYVMRAEGVTLMEALGMLNAGMIPIVAAPVVQKGDDDDRSAEALAIWKAAEPATSTPAETYLRTRGLHLPIPPSIRFARLRYGKRGELFPTLVAAVSSVSGRIVGIQRTYLNRTGTGKAPVPKPKLSLGRVAGGAIRLADIAPTLIVTEGLEDGLTLSQEVGRPVWVAAGASMLPSMLFPAAVRSIAIGGDNDEAGRSAAQKAADAFRSRGLETRTFFPEGSKDFNDELRRAQA</sequence>
<evidence type="ECO:0000313" key="11">
    <source>
        <dbReference type="EMBL" id="QHD70164.1"/>
    </source>
</evidence>
<keyword evidence="3" id="KW-0808">Transferase</keyword>
<dbReference type="PANTHER" id="PTHR30313">
    <property type="entry name" value="DNA PRIMASE"/>
    <property type="match status" value="1"/>
</dbReference>
<dbReference type="EMBL" id="CP047218">
    <property type="protein sequence ID" value="QHD70164.1"/>
    <property type="molecule type" value="Genomic_DNA"/>
</dbReference>
<evidence type="ECO:0000256" key="2">
    <source>
        <dbReference type="ARBA" id="ARBA00022515"/>
    </source>
</evidence>
<evidence type="ECO:0000259" key="10">
    <source>
        <dbReference type="SMART" id="SM00400"/>
    </source>
</evidence>
<dbReference type="CDD" id="cd01029">
    <property type="entry name" value="TOPRIM_primases"/>
    <property type="match status" value="1"/>
</dbReference>
<dbReference type="GO" id="GO:0003899">
    <property type="term" value="F:DNA-directed RNA polymerase activity"/>
    <property type="evidence" value="ECO:0007669"/>
    <property type="project" value="InterPro"/>
</dbReference>
<feature type="domain" description="Zinc finger CHC2-type" evidence="10">
    <location>
        <begin position="36"/>
        <end position="90"/>
    </location>
</feature>
<dbReference type="GO" id="GO:0008270">
    <property type="term" value="F:zinc ion binding"/>
    <property type="evidence" value="ECO:0007669"/>
    <property type="project" value="UniProtKB-KW"/>
</dbReference>
<dbReference type="GO" id="GO:0003677">
    <property type="term" value="F:DNA binding"/>
    <property type="evidence" value="ECO:0007669"/>
    <property type="project" value="InterPro"/>
</dbReference>
<keyword evidence="7" id="KW-0863">Zinc-finger</keyword>
<keyword evidence="4" id="KW-0548">Nucleotidyltransferase</keyword>
<keyword evidence="8" id="KW-0862">Zinc</keyword>
<dbReference type="PANTHER" id="PTHR30313:SF2">
    <property type="entry name" value="DNA PRIMASE"/>
    <property type="match status" value="1"/>
</dbReference>
<dbReference type="Proteomes" id="UP000464086">
    <property type="component" value="Chromosome"/>
</dbReference>
<protein>
    <submittedName>
        <fullName evidence="11">Virulence-associated protein E</fullName>
    </submittedName>
</protein>